<sequence>MATAPAHAPVKSQPLHNFALPFLKWGASSKNNTTTASAAPPTPTPAPIASDPEPRATDSHSLSNHRHHHNCTKPNTTTQTTSCRSHGNSALASPHFSPRPQSRSAPDLPETTTTPPTTENSTKAAAAATTTAPHRSCCGSAELCKLIDFVNKIHVTGQNGLLSGDNKSKRQWSPTCSCHMLNSRAFQVNTVKNDTLKLFDSIEKYGLTKSKGTVKKLQQNLDKHVAYMSSKTKENKALSGRVVDLEQQVKVIGKKMKDLTLEKKMTKEELGTARDEMAEMKEALAKMESELREKEKVESTLKAKLDEAKRLIGFNL</sequence>
<feature type="coiled-coil region" evidence="1">
    <location>
        <begin position="228"/>
        <end position="311"/>
    </location>
</feature>
<comment type="caution">
    <text evidence="3">The sequence shown here is derived from an EMBL/GenBank/DDBJ whole genome shotgun (WGS) entry which is preliminary data.</text>
</comment>
<organism evidence="3 4">
    <name type="scientific">Glycine soja</name>
    <name type="common">Wild soybean</name>
    <dbReference type="NCBI Taxonomy" id="3848"/>
    <lineage>
        <taxon>Eukaryota</taxon>
        <taxon>Viridiplantae</taxon>
        <taxon>Streptophyta</taxon>
        <taxon>Embryophyta</taxon>
        <taxon>Tracheophyta</taxon>
        <taxon>Spermatophyta</taxon>
        <taxon>Magnoliopsida</taxon>
        <taxon>eudicotyledons</taxon>
        <taxon>Gunneridae</taxon>
        <taxon>Pentapetalae</taxon>
        <taxon>rosids</taxon>
        <taxon>fabids</taxon>
        <taxon>Fabales</taxon>
        <taxon>Fabaceae</taxon>
        <taxon>Papilionoideae</taxon>
        <taxon>50 kb inversion clade</taxon>
        <taxon>NPAAA clade</taxon>
        <taxon>indigoferoid/millettioid clade</taxon>
        <taxon>Phaseoleae</taxon>
        <taxon>Glycine</taxon>
        <taxon>Glycine subgen. Soja</taxon>
    </lineage>
</organism>
<keyword evidence="1" id="KW-0175">Coiled coil</keyword>
<feature type="compositionally biased region" description="Low complexity" evidence="2">
    <location>
        <begin position="109"/>
        <end position="128"/>
    </location>
</feature>
<protein>
    <submittedName>
        <fullName evidence="3">Uncharacterized protein</fullName>
    </submittedName>
</protein>
<feature type="compositionally biased region" description="Polar residues" evidence="2">
    <location>
        <begin position="82"/>
        <end position="91"/>
    </location>
</feature>
<reference evidence="3 4" key="1">
    <citation type="submission" date="2018-09" db="EMBL/GenBank/DDBJ databases">
        <title>A high-quality reference genome of wild soybean provides a powerful tool to mine soybean genomes.</title>
        <authorList>
            <person name="Xie M."/>
            <person name="Chung C.Y.L."/>
            <person name="Li M.-W."/>
            <person name="Wong F.-L."/>
            <person name="Chan T.-F."/>
            <person name="Lam H.-M."/>
        </authorList>
    </citation>
    <scope>NUCLEOTIDE SEQUENCE [LARGE SCALE GENOMIC DNA]</scope>
    <source>
        <strain evidence="4">cv. W05</strain>
        <tissue evidence="3">Hypocotyl of etiolated seedlings</tissue>
    </source>
</reference>
<gene>
    <name evidence="3" type="ORF">D0Y65_001460</name>
</gene>
<name>A0A445M2Z0_GLYSO</name>
<proteinExistence type="predicted"/>
<dbReference type="EMBL" id="QZWG01000001">
    <property type="protein sequence ID" value="RZC29859.1"/>
    <property type="molecule type" value="Genomic_DNA"/>
</dbReference>
<evidence type="ECO:0000256" key="2">
    <source>
        <dbReference type="SAM" id="MobiDB-lite"/>
    </source>
</evidence>
<keyword evidence="4" id="KW-1185">Reference proteome</keyword>
<accession>A0A445M2Z0</accession>
<feature type="region of interest" description="Disordered" evidence="2">
    <location>
        <begin position="28"/>
        <end position="128"/>
    </location>
</feature>
<dbReference type="AlphaFoldDB" id="A0A445M2Z0"/>
<dbReference type="Proteomes" id="UP000289340">
    <property type="component" value="Chromosome 1"/>
</dbReference>
<evidence type="ECO:0000256" key="1">
    <source>
        <dbReference type="SAM" id="Coils"/>
    </source>
</evidence>
<evidence type="ECO:0000313" key="3">
    <source>
        <dbReference type="EMBL" id="RZC29859.1"/>
    </source>
</evidence>
<evidence type="ECO:0000313" key="4">
    <source>
        <dbReference type="Proteomes" id="UP000289340"/>
    </source>
</evidence>